<gene>
    <name evidence="4" type="ORF">HNP25_002889</name>
</gene>
<evidence type="ECO:0000256" key="2">
    <source>
        <dbReference type="ARBA" id="ARBA00022553"/>
    </source>
</evidence>
<dbReference type="PROSITE" id="PS00012">
    <property type="entry name" value="PHOSPHOPANTETHEINE"/>
    <property type="match status" value="1"/>
</dbReference>
<dbReference type="InterPro" id="IPR036736">
    <property type="entry name" value="ACP-like_sf"/>
</dbReference>
<keyword evidence="5" id="KW-1185">Reference proteome</keyword>
<dbReference type="Proteomes" id="UP000524404">
    <property type="component" value="Unassembled WGS sequence"/>
</dbReference>
<comment type="caution">
    <text evidence="4">The sequence shown here is derived from an EMBL/GenBank/DDBJ whole genome shotgun (WGS) entry which is preliminary data.</text>
</comment>
<protein>
    <submittedName>
        <fullName evidence="4">Acyl carrier protein</fullName>
    </submittedName>
</protein>
<reference evidence="4 5" key="1">
    <citation type="submission" date="2020-08" db="EMBL/GenBank/DDBJ databases">
        <title>Functional genomics of gut bacteria from endangered species of beetles.</title>
        <authorList>
            <person name="Carlos-Shanley C."/>
        </authorList>
    </citation>
    <scope>NUCLEOTIDE SEQUENCE [LARGE SCALE GENOMIC DNA]</scope>
    <source>
        <strain evidence="4 5">S00070</strain>
    </source>
</reference>
<organism evidence="4 5">
    <name type="scientific">Arcicella rosea</name>
    <dbReference type="NCBI Taxonomy" id="502909"/>
    <lineage>
        <taxon>Bacteria</taxon>
        <taxon>Pseudomonadati</taxon>
        <taxon>Bacteroidota</taxon>
        <taxon>Cytophagia</taxon>
        <taxon>Cytophagales</taxon>
        <taxon>Flectobacillaceae</taxon>
        <taxon>Arcicella</taxon>
    </lineage>
</organism>
<keyword evidence="1" id="KW-0596">Phosphopantetheine</keyword>
<dbReference type="InterPro" id="IPR006162">
    <property type="entry name" value="Ppantetheine_attach_site"/>
</dbReference>
<dbReference type="SUPFAM" id="SSF47336">
    <property type="entry name" value="ACP-like"/>
    <property type="match status" value="1"/>
</dbReference>
<evidence type="ECO:0000313" key="5">
    <source>
        <dbReference type="Proteomes" id="UP000524404"/>
    </source>
</evidence>
<dbReference type="PROSITE" id="PS50075">
    <property type="entry name" value="CARRIER"/>
    <property type="match status" value="1"/>
</dbReference>
<accession>A0A841EMU5</accession>
<name>A0A841EMU5_9BACT</name>
<proteinExistence type="predicted"/>
<evidence type="ECO:0000256" key="1">
    <source>
        <dbReference type="ARBA" id="ARBA00022450"/>
    </source>
</evidence>
<feature type="domain" description="Carrier" evidence="3">
    <location>
        <begin position="2"/>
        <end position="77"/>
    </location>
</feature>
<dbReference type="Gene3D" id="1.10.1200.10">
    <property type="entry name" value="ACP-like"/>
    <property type="match status" value="1"/>
</dbReference>
<dbReference type="EMBL" id="JACHKT010000021">
    <property type="protein sequence ID" value="MBB6004226.1"/>
    <property type="molecule type" value="Genomic_DNA"/>
</dbReference>
<dbReference type="AlphaFoldDB" id="A0A841EMU5"/>
<evidence type="ECO:0000259" key="3">
    <source>
        <dbReference type="PROSITE" id="PS50075"/>
    </source>
</evidence>
<evidence type="ECO:0000313" key="4">
    <source>
        <dbReference type="EMBL" id="MBB6004226.1"/>
    </source>
</evidence>
<dbReference type="Pfam" id="PF00550">
    <property type="entry name" value="PP-binding"/>
    <property type="match status" value="1"/>
</dbReference>
<dbReference type="RefSeq" id="WP_184135108.1">
    <property type="nucleotide sequence ID" value="NZ_JACHKT010000021.1"/>
</dbReference>
<keyword evidence="2" id="KW-0597">Phosphoprotein</keyword>
<dbReference type="InterPro" id="IPR009081">
    <property type="entry name" value="PP-bd_ACP"/>
</dbReference>
<sequence>MKFSTSKLIQFLSRHFYINPRLIAPQKRFYADLGMNSLEFLELIVHLENTYGIVLPDNEVDKIQTIKQLSEVMEANLVRVEA</sequence>